<protein>
    <submittedName>
        <fullName evidence="3">Protein CBR-ROD-1</fullName>
    </submittedName>
</protein>
<dbReference type="EMBL" id="HE600949">
    <property type="protein sequence ID" value="CAP34475.2"/>
    <property type="molecule type" value="Genomic_DNA"/>
</dbReference>
<dbReference type="GO" id="GO:0000070">
    <property type="term" value="P:mitotic sister chromatid segregation"/>
    <property type="evidence" value="ECO:0000318"/>
    <property type="project" value="GO_Central"/>
</dbReference>
<evidence type="ECO:0000313" key="4">
    <source>
        <dbReference type="Proteomes" id="UP000008549"/>
    </source>
</evidence>
<reference evidence="3 4" key="2">
    <citation type="journal article" date="2011" name="PLoS Genet.">
        <title>Caenorhabditis briggsae recombinant inbred line genotypes reveal inter-strain incompatibility and the evolution of recombination.</title>
        <authorList>
            <person name="Ross J.A."/>
            <person name="Koboldt D.C."/>
            <person name="Staisch J.E."/>
            <person name="Chamberlin H.M."/>
            <person name="Gupta B.P."/>
            <person name="Miller R.D."/>
            <person name="Baird S.E."/>
            <person name="Haag E.S."/>
        </authorList>
    </citation>
    <scope>NUCLEOTIDE SEQUENCE [LARGE SCALE GENOMIC DNA]</scope>
    <source>
        <strain evidence="3 4">AF16</strain>
    </source>
</reference>
<sequence>MGRLGKTNQTDNIDANTSTVGLYDVCTVARIAPLLDENNADKSSPNWKLKPKSNERFLALASSSDLAVFTLGEKTEYSFHTGLEGAVTEFEILGSSAFFVGVIEKRRVVILSLEKQELYFNEAAPHDIDFVFCNPTPSVCYLTFGSRSGDWSTVLLQGDVAFPKENNRVENWNTDQIQEYFQQAMQKTTHMSIGIENVLGDITAISNGPLQSYASVHNSQGLHWCGLAESQFSVIGREKKFIRVRDGGRFSLHLDTEGWIHTFDQLTFSFWDEFDLKMSEKDRILDFVVIDKNEVEVPKLFAIIAVLEKNGSPQMIIYDRTKRENCFSLSSAISTTLFAYGGSDRVLMAVEEVENEDPAKLEQSRIVVRQVSQSRPEMRFESLLKNNRFEEAEKFAITFKLDVQKVYKGHVTYLMDSCDQDEESFDVLMKTMGQILDHNMVAETYFTLVGMSRRCDRIRTYLTHAKKRRISDMDVLKMIESLCYIWGTYRIITGPGESDNAQSNETIWELFVEALHGGNPWVEMYNEFITGAKFTQARVIFSRHGKMIIDYLCSEENDVGSRLEALFRMFTDAISANIKNWSNVVEHVTMDIFPTCLLIAEHLVPCLENLILTIIPLLEYRDSSNWPDNAIKAASSYDTMTKLLVSNGNTPSNQCVLMLYGSKLSSSVDVGSSSIVRVKKMYYDLIELKRLKEVYECSISFTILQNLTSEGICHKILQNALTNPNTTHAKIEKFVVPFMIERHLDQEQTIVNYIQMMSGASVSKANMFGWEKQCVQLCASLRDETRRCCSIISIASNAKIPWPTELNEAVEKILASRTLLRAEIEEMQMVCKRTELYKMLSSYGYSRHDIDLLTSNDSNMDVIMTIRCMLAQREKTSRFVDIIKLLDLLRAMQGCKNINSAKIEYIQAFAVIHMICHEDVTTSIINYIDSLGDRERLKTIRLVFSFIESVANTPAIGENVHEREKTLGVGEELLSYYVCRDNEFNDPERKLKDDLVLLREVQQNETKAVLLSDFHDEDWQRQFLEKLIQLDTTMSVVTTMNVKFQNVFKLFQKLNKCNYMGIPTEYLLELILTKAIAESDTDRVMDSLISYVEFISPWTDATRDMLEPIVQALSWITFRIPELLPHETEVARADYVSPVFRQDLNYFISIQIAFVVKRLGRVVRETIRRFPFDIISDDLDYLLQLEAFFNLGEHIIKQSLRGQENENDKQELFRAGETATLPIGTSESSTDISSQSKIRLFEFKKPLGTYDFSCEPALFEGVQGVIALSQVAPSVARPYESDITPEDANDFRGNWEQLNMFLAMHSQDLLDVSARVFAGSLNCWAGEYSQSVLDIEQPVLSIVERMLQQKKFDFWHAVTLLGGIPADRLDKAVLELQRKPGLRSSTKALLQYLQLAFVISILSRNMEKIPQIISFYEQKFLVKKLAEEGIRVSINTDFVDKVLQQAVDLRQPLSPLRLHDYVKKYVEILSRNAKIKVGEYMVRYATLLIRKASAAGRLTDEEIRKEEIEKFIELARLSLRIAVEENASCICNYLHCLLYIVCPYNYEVIQFIVSSFGQYASEGSEITFEKNLKSVIIMDFLWTYRRTNHISNEESIWFTKREGILVKDEKEYEKSGRFLEPFGHSQRLVYEDDGSQMNDFSGSDSSYQPDAMVYERNSVIISDMPKTAMLHLPFHAFLLRKREDADETVRKIVIAELSIFNVPIWQAFLREVSWLTKHFSRSQLLSCAIFAHANKYAIFGKSLPEGERKTIHHLLNSASQRGTVVSTIALLFKKIILSDVKIELLQMGVDISERWTADLTGEEREDMEEQSARLKDGIAKFFTELELKKNGIYNERTADNIENVRELCSLIYDHMISWDNSTDVAKKCRVVERIAKANDLNLVSLHEQLVFAWIEDTESTAPLCHVDMNESIGGTSFTDQKEEQDAPNEVRIPIFDPALDKIVVLCQRLDKKRLMRRLGNIILKGGRKAVGGFTAVTRAACIILRSFTDKDVSDFAADLDLMRICGILETQLNERLFDKAEMKCDEKTDKMQLIKTLLQCPSRTQPMTALIACLIIDHEFKDPKSIDQVMARLQITKQWDTLRGLLNYVSSNQMDSLIRSFPLLWFRVYENALFEINGGPIMNPNWSYEQCVMLRKWTLWAMSSNVEGGRLPNIARYLRELNCPVSASIMSVLSSWTIEKMDDVDNTKLDESRDLGLGWNLEGDVASANCSNA</sequence>
<dbReference type="PANTHER" id="PTHR15688:SF1">
    <property type="entry name" value="KINETOCHORE-ASSOCIATED PROTEIN 1"/>
    <property type="match status" value="1"/>
</dbReference>
<evidence type="ECO:0000259" key="2">
    <source>
        <dbReference type="Pfam" id="PF24520"/>
    </source>
</evidence>
<dbReference type="GO" id="GO:1903394">
    <property type="term" value="P:protein localization to kinetochore involved in kinetochore assembly"/>
    <property type="evidence" value="ECO:0000318"/>
    <property type="project" value="GO_Central"/>
</dbReference>
<dbReference type="GO" id="GO:1990423">
    <property type="term" value="C:RZZ complex"/>
    <property type="evidence" value="ECO:0000318"/>
    <property type="project" value="GO_Central"/>
</dbReference>
<dbReference type="HOGENOM" id="CLU_232474_0_0_1"/>
<proteinExistence type="predicted"/>
<keyword evidence="4" id="KW-1185">Reference proteome</keyword>
<dbReference type="WormBase" id="CBG16533">
    <property type="protein sequence ID" value="CBP45522"/>
    <property type="gene ID" value="WBGene00036445"/>
    <property type="gene designation" value="Cbr-rod-1"/>
</dbReference>
<name>A8XPF4_CAEBR</name>
<dbReference type="Pfam" id="PF10493">
    <property type="entry name" value="Rod_C"/>
    <property type="match status" value="1"/>
</dbReference>
<organism evidence="3 4">
    <name type="scientific">Caenorhabditis briggsae</name>
    <dbReference type="NCBI Taxonomy" id="6238"/>
    <lineage>
        <taxon>Eukaryota</taxon>
        <taxon>Metazoa</taxon>
        <taxon>Ecdysozoa</taxon>
        <taxon>Nematoda</taxon>
        <taxon>Chromadorea</taxon>
        <taxon>Rhabditida</taxon>
        <taxon>Rhabditina</taxon>
        <taxon>Rhabditomorpha</taxon>
        <taxon>Rhabditoidea</taxon>
        <taxon>Rhabditidae</taxon>
        <taxon>Peloderinae</taxon>
        <taxon>Caenorhabditis</taxon>
    </lineage>
</organism>
<dbReference type="STRING" id="6238.A8XPF4"/>
<dbReference type="eggNOG" id="KOG4256">
    <property type="taxonomic scope" value="Eukaryota"/>
</dbReference>
<dbReference type="GO" id="GO:0005828">
    <property type="term" value="C:kinetochore microtubule"/>
    <property type="evidence" value="ECO:0000318"/>
    <property type="project" value="GO_Central"/>
</dbReference>
<dbReference type="InParanoid" id="A8XPF4"/>
<dbReference type="Proteomes" id="UP000008549">
    <property type="component" value="Unassembled WGS sequence"/>
</dbReference>
<accession>A8XPF4</accession>
<dbReference type="PANTHER" id="PTHR15688">
    <property type="entry name" value="KINETOCHORE-ASSOCIATED PROTEIN 1"/>
    <property type="match status" value="1"/>
</dbReference>
<dbReference type="OMA" id="EYAKFAM"/>
<dbReference type="Pfam" id="PF24520">
    <property type="entry name" value="ARM_KNTC1_1st"/>
    <property type="match status" value="1"/>
</dbReference>
<feature type="domain" description="RZZ complex subunit KNTC1/ROD C-terminal" evidence="1">
    <location>
        <begin position="1746"/>
        <end position="2110"/>
    </location>
</feature>
<dbReference type="GO" id="GO:0031267">
    <property type="term" value="F:small GTPase binding"/>
    <property type="evidence" value="ECO:0000318"/>
    <property type="project" value="GO_Central"/>
</dbReference>
<dbReference type="GO" id="GO:0005737">
    <property type="term" value="C:cytoplasm"/>
    <property type="evidence" value="ECO:0000318"/>
    <property type="project" value="GO_Central"/>
</dbReference>
<dbReference type="InterPro" id="IPR055403">
    <property type="entry name" value="ARM_KNTC1_1st"/>
</dbReference>
<reference evidence="3 4" key="1">
    <citation type="journal article" date="2003" name="PLoS Biol.">
        <title>The genome sequence of Caenorhabditis briggsae: a platform for comparative genomics.</title>
        <authorList>
            <person name="Stein L.D."/>
            <person name="Bao Z."/>
            <person name="Blasiar D."/>
            <person name="Blumenthal T."/>
            <person name="Brent M.R."/>
            <person name="Chen N."/>
            <person name="Chinwalla A."/>
            <person name="Clarke L."/>
            <person name="Clee C."/>
            <person name="Coghlan A."/>
            <person name="Coulson A."/>
            <person name="D'Eustachio P."/>
            <person name="Fitch D.H."/>
            <person name="Fulton L.A."/>
            <person name="Fulton R.E."/>
            <person name="Griffiths-Jones S."/>
            <person name="Harris T.W."/>
            <person name="Hillier L.W."/>
            <person name="Kamath R."/>
            <person name="Kuwabara P.E."/>
            <person name="Mardis E.R."/>
            <person name="Marra M.A."/>
            <person name="Miner T.L."/>
            <person name="Minx P."/>
            <person name="Mullikin J.C."/>
            <person name="Plumb R.W."/>
            <person name="Rogers J."/>
            <person name="Schein J.E."/>
            <person name="Sohrmann M."/>
            <person name="Spieth J."/>
            <person name="Stajich J.E."/>
            <person name="Wei C."/>
            <person name="Willey D."/>
            <person name="Wilson R.K."/>
            <person name="Durbin R."/>
            <person name="Waterston R.H."/>
        </authorList>
    </citation>
    <scope>NUCLEOTIDE SEQUENCE [LARGE SCALE GENOMIC DNA]</scope>
    <source>
        <strain evidence="3 4">AF16</strain>
    </source>
</reference>
<gene>
    <name evidence="5" type="primary">rod-1</name>
    <name evidence="3" type="synonym">Cbr-rod-1</name>
    <name evidence="5" type="ORF">CBG16533</name>
    <name evidence="3" type="ORF">CBG_16533</name>
</gene>
<dbReference type="FunCoup" id="A8XPF4">
    <property type="interactions" value="45"/>
</dbReference>
<dbReference type="InterPro" id="IPR019527">
    <property type="entry name" value="RZZ-complex_KNTC1/ROD_C"/>
</dbReference>
<dbReference type="InterPro" id="IPR052802">
    <property type="entry name" value="KNTC1"/>
</dbReference>
<evidence type="ECO:0000313" key="3">
    <source>
        <dbReference type="EMBL" id="CAP34475.2"/>
    </source>
</evidence>
<dbReference type="GO" id="GO:0007094">
    <property type="term" value="P:mitotic spindle assembly checkpoint signaling"/>
    <property type="evidence" value="ECO:0000318"/>
    <property type="project" value="GO_Central"/>
</dbReference>
<evidence type="ECO:0000259" key="1">
    <source>
        <dbReference type="Pfam" id="PF10493"/>
    </source>
</evidence>
<evidence type="ECO:0000313" key="5">
    <source>
        <dbReference type="WormBase" id="CBG16533"/>
    </source>
</evidence>
<feature type="domain" description="KNTC1 first ARM-repeats" evidence="2">
    <location>
        <begin position="383"/>
        <end position="631"/>
    </location>
</feature>